<reference evidence="1" key="1">
    <citation type="journal article" date="2021" name="New Phytol.">
        <title>Evolutionary innovations through gain and loss of genes in the ectomycorrhizal Boletales.</title>
        <authorList>
            <person name="Wu G."/>
            <person name="Miyauchi S."/>
            <person name="Morin E."/>
            <person name="Kuo A."/>
            <person name="Drula E."/>
            <person name="Varga T."/>
            <person name="Kohler A."/>
            <person name="Feng B."/>
            <person name="Cao Y."/>
            <person name="Lipzen A."/>
            <person name="Daum C."/>
            <person name="Hundley H."/>
            <person name="Pangilinan J."/>
            <person name="Johnson J."/>
            <person name="Barry K."/>
            <person name="LaButti K."/>
            <person name="Ng V."/>
            <person name="Ahrendt S."/>
            <person name="Min B."/>
            <person name="Choi I.G."/>
            <person name="Park H."/>
            <person name="Plett J.M."/>
            <person name="Magnuson J."/>
            <person name="Spatafora J.W."/>
            <person name="Nagy L.G."/>
            <person name="Henrissat B."/>
            <person name="Grigoriev I.V."/>
            <person name="Yang Z.L."/>
            <person name="Xu J."/>
            <person name="Martin F.M."/>
        </authorList>
    </citation>
    <scope>NUCLEOTIDE SEQUENCE</scope>
    <source>
        <strain evidence="1">KUC20120723A-06</strain>
    </source>
</reference>
<proteinExistence type="predicted"/>
<evidence type="ECO:0000313" key="1">
    <source>
        <dbReference type="EMBL" id="KAH7931319.1"/>
    </source>
</evidence>
<dbReference type="Proteomes" id="UP000790709">
    <property type="component" value="Unassembled WGS sequence"/>
</dbReference>
<evidence type="ECO:0000313" key="2">
    <source>
        <dbReference type="Proteomes" id="UP000790709"/>
    </source>
</evidence>
<sequence>MSFLNRVISRVFKANSKQSVRGSSLSVADEPPSSPSIFLAPHSDSGLLDTVSQTNRRRKQKPSDIPPILLLNIILRLQGVPARPRNALLARLLGTPGTRPTAAAAPDLDPGEPIDIDDMVVSFKAQPAPELQEHTSPHASIHSRSSMAAHCGSPQAPKNGYEVVSQQAQTLLHNQGQDTPELSLSANTIEIPTVNTPIDLVPLNTVPDDKNSRNNSMLARPTLPTCVSAQGGEATSPIYPLGLGATGAARTATVASLSNVLPATKPDGNNNNPEVVCVSPSDDLVLPEAPHADGARSEVNPSEQKPKANVDKPQPDTEKAGEHGRVLEHNGHKFTVISTLGYGGFGFVWHAIMETGMEVAIKVINKVLVFNHYMSQSCDPGNTKYYPAAAIQAAKGIWSEYTILEELAALDCPFLTPLLYAFTDEDSYYFVMRLYPQNLRQRLEDRTLPLQLWQTRMWAAELVLAMEKLHEQNIMHRDLKPDNIFISPSGHLCVGDFGISWQMQPRGSNAEFKSSKIMVVEGTPGYLAPEQLPTAEGRDKSTYGGYDYKVDMYSLGLVLLEMLTNDGRPWYRHIDPYFDANRMRAGWPRPEWNLRSVFDEDAVDLVEKLLSDDPCARPDWKEIREHPFFKYIHWPTVAERKYDTVYQACCSQRSRPHPDFMVEYQRRKIGPLFKKHKAYIKGEVKHLRAGLGLMPVAYDIPAEKLVDRRHGSSCLSEEIAPSTARCSDNASRTP</sequence>
<dbReference type="EMBL" id="MU266327">
    <property type="protein sequence ID" value="KAH7931319.1"/>
    <property type="molecule type" value="Genomic_DNA"/>
</dbReference>
<organism evidence="1 2">
    <name type="scientific">Leucogyrophana mollusca</name>
    <dbReference type="NCBI Taxonomy" id="85980"/>
    <lineage>
        <taxon>Eukaryota</taxon>
        <taxon>Fungi</taxon>
        <taxon>Dikarya</taxon>
        <taxon>Basidiomycota</taxon>
        <taxon>Agaricomycotina</taxon>
        <taxon>Agaricomycetes</taxon>
        <taxon>Agaricomycetidae</taxon>
        <taxon>Boletales</taxon>
        <taxon>Boletales incertae sedis</taxon>
        <taxon>Leucogyrophana</taxon>
    </lineage>
</organism>
<name>A0ACB8C053_9AGAM</name>
<accession>A0ACB8C053</accession>
<gene>
    <name evidence="1" type="ORF">BV22DRAFT_1124245</name>
</gene>
<protein>
    <submittedName>
        <fullName evidence="1">Kinase-like protein</fullName>
    </submittedName>
</protein>
<comment type="caution">
    <text evidence="1">The sequence shown here is derived from an EMBL/GenBank/DDBJ whole genome shotgun (WGS) entry which is preliminary data.</text>
</comment>
<keyword evidence="2" id="KW-1185">Reference proteome</keyword>